<accession>A0A8X8GKU7</accession>
<keyword evidence="2" id="KW-0479">Metal-binding</keyword>
<dbReference type="GO" id="GO:0051537">
    <property type="term" value="F:2 iron, 2 sulfur cluster binding"/>
    <property type="evidence" value="ECO:0007669"/>
    <property type="project" value="UniProtKB-KW"/>
</dbReference>
<dbReference type="Gene3D" id="2.102.10.10">
    <property type="entry name" value="Rieske [2Fe-2S] iron-sulphur domain"/>
    <property type="match status" value="1"/>
</dbReference>
<proteinExistence type="predicted"/>
<keyword evidence="5" id="KW-0411">Iron-sulfur</keyword>
<dbReference type="Proteomes" id="UP000887320">
    <property type="component" value="Unassembled WGS sequence"/>
</dbReference>
<evidence type="ECO:0000256" key="1">
    <source>
        <dbReference type="ARBA" id="ARBA00022714"/>
    </source>
</evidence>
<dbReference type="GO" id="GO:0005506">
    <property type="term" value="F:iron ion binding"/>
    <property type="evidence" value="ECO:0007669"/>
    <property type="project" value="InterPro"/>
</dbReference>
<evidence type="ECO:0000259" key="6">
    <source>
        <dbReference type="PROSITE" id="PS51296"/>
    </source>
</evidence>
<comment type="caution">
    <text evidence="7">The sequence shown here is derived from an EMBL/GenBank/DDBJ whole genome shotgun (WGS) entry which is preliminary data.</text>
</comment>
<organism evidence="7 8">
    <name type="scientific">Acinetobacter guillouiae</name>
    <name type="common">Acinetobacter genomosp. 11</name>
    <dbReference type="NCBI Taxonomy" id="106649"/>
    <lineage>
        <taxon>Bacteria</taxon>
        <taxon>Pseudomonadati</taxon>
        <taxon>Pseudomonadota</taxon>
        <taxon>Gammaproteobacteria</taxon>
        <taxon>Moraxellales</taxon>
        <taxon>Moraxellaceae</taxon>
        <taxon>Acinetobacter</taxon>
    </lineage>
</organism>
<dbReference type="AlphaFoldDB" id="A0A8X8GKU7"/>
<dbReference type="PANTHER" id="PTHR21266:SF57">
    <property type="entry name" value="3-CHLOROBENZOATE-3,4-DIOXYGENASE"/>
    <property type="match status" value="1"/>
</dbReference>
<evidence type="ECO:0000313" key="7">
    <source>
        <dbReference type="EMBL" id="MCF0265264.1"/>
    </source>
</evidence>
<feature type="domain" description="Rieske" evidence="6">
    <location>
        <begin position="30"/>
        <end position="137"/>
    </location>
</feature>
<dbReference type="EMBL" id="JAHWXT010000004">
    <property type="protein sequence ID" value="MCF0265264.1"/>
    <property type="molecule type" value="Genomic_DNA"/>
</dbReference>
<keyword evidence="4" id="KW-0408">Iron</keyword>
<dbReference type="SUPFAM" id="SSF55961">
    <property type="entry name" value="Bet v1-like"/>
    <property type="match status" value="1"/>
</dbReference>
<evidence type="ECO:0000256" key="3">
    <source>
        <dbReference type="ARBA" id="ARBA00023002"/>
    </source>
</evidence>
<dbReference type="InterPro" id="IPR050584">
    <property type="entry name" value="Cholesterol_7-desaturase"/>
</dbReference>
<keyword evidence="3" id="KW-0560">Oxidoreductase</keyword>
<dbReference type="InterPro" id="IPR036922">
    <property type="entry name" value="Rieske_2Fe-2S_sf"/>
</dbReference>
<dbReference type="PROSITE" id="PS51296">
    <property type="entry name" value="RIESKE"/>
    <property type="match status" value="1"/>
</dbReference>
<protein>
    <submittedName>
        <fullName evidence="7">Rieske 2Fe-2S domain-containing protein</fullName>
    </submittedName>
</protein>
<evidence type="ECO:0000256" key="5">
    <source>
        <dbReference type="ARBA" id="ARBA00023014"/>
    </source>
</evidence>
<sequence length="354" mass="40287">MNAIPVLNLFSQPQCSGFEPKDWEILAQHWYPVARVQDVTTEPQQVQQVQLLDVKMALYQTASGAIQLVRDICPHRGVPLSKGWVQGEEIVCPYHGLHYNTAGQCTKIPAQPDLTNISERFSLTKFPVVLKYGLVWTSLFSRDASHANFPILDTWDDPEHQPILPPFVDIAGSSGRQLEGFIDVAHFAWVHQQSFADAENPVVPKYTTERTDYGLHTEYVSNVSNYPHGLQHLAPEGFLWKRIFDVYPPFSAVLKVEFPREGILKILNACCPVSHNKTRLFVPLTRNFDTTGDLQAVYDFNAQIFAEDQDMVESQKPEELPLDITMEAHFEADRSSTTYRRILAEWGLSKRYIV</sequence>
<dbReference type="Pfam" id="PF00355">
    <property type="entry name" value="Rieske"/>
    <property type="match status" value="1"/>
</dbReference>
<dbReference type="Pfam" id="PF19112">
    <property type="entry name" value="VanA_C"/>
    <property type="match status" value="1"/>
</dbReference>
<reference evidence="7" key="1">
    <citation type="submission" date="2021-07" db="EMBL/GenBank/DDBJ databases">
        <authorList>
            <person name="Fernandez M."/>
            <person name="Pereira P."/>
            <person name="Torres Tejerizo G.A."/>
            <person name="Gonzalez P."/>
            <person name="Agostini E."/>
        </authorList>
    </citation>
    <scope>NUCLEOTIDE SEQUENCE</scope>
    <source>
        <strain evidence="7">SFC 500-1A</strain>
    </source>
</reference>
<dbReference type="SUPFAM" id="SSF50022">
    <property type="entry name" value="ISP domain"/>
    <property type="match status" value="1"/>
</dbReference>
<dbReference type="Gene3D" id="3.90.380.10">
    <property type="entry name" value="Naphthalene 1,2-dioxygenase Alpha Subunit, Chain A, domain 1"/>
    <property type="match status" value="1"/>
</dbReference>
<gene>
    <name evidence="7" type="ORF">KW868_12455</name>
</gene>
<evidence type="ECO:0000313" key="8">
    <source>
        <dbReference type="Proteomes" id="UP000887320"/>
    </source>
</evidence>
<keyword evidence="1" id="KW-0001">2Fe-2S</keyword>
<dbReference type="PANTHER" id="PTHR21266">
    <property type="entry name" value="IRON-SULFUR DOMAIN CONTAINING PROTEIN"/>
    <property type="match status" value="1"/>
</dbReference>
<dbReference type="RefSeq" id="WP_234623518.1">
    <property type="nucleotide sequence ID" value="NZ_JAHWXT010000004.1"/>
</dbReference>
<dbReference type="CDD" id="cd03469">
    <property type="entry name" value="Rieske_RO_Alpha_N"/>
    <property type="match status" value="1"/>
</dbReference>
<dbReference type="InterPro" id="IPR015881">
    <property type="entry name" value="ARHD_Rieske_2Fe_2S"/>
</dbReference>
<evidence type="ECO:0000256" key="4">
    <source>
        <dbReference type="ARBA" id="ARBA00023004"/>
    </source>
</evidence>
<evidence type="ECO:0000256" key="2">
    <source>
        <dbReference type="ARBA" id="ARBA00022723"/>
    </source>
</evidence>
<dbReference type="InterPro" id="IPR044043">
    <property type="entry name" value="VanA_C_cat"/>
</dbReference>
<dbReference type="GO" id="GO:0016491">
    <property type="term" value="F:oxidoreductase activity"/>
    <property type="evidence" value="ECO:0007669"/>
    <property type="project" value="UniProtKB-KW"/>
</dbReference>
<name>A0A8X8GKU7_ACIGI</name>
<dbReference type="PROSITE" id="PS00570">
    <property type="entry name" value="RING_HYDROXYL_ALPHA"/>
    <property type="match status" value="1"/>
</dbReference>
<dbReference type="InterPro" id="IPR017941">
    <property type="entry name" value="Rieske_2Fe-2S"/>
</dbReference>